<keyword evidence="3" id="KW-1185">Reference proteome</keyword>
<accession>A0A094ZEP2</accession>
<comment type="caution">
    <text evidence="2">The sequence shown here is derived from an EMBL/GenBank/DDBJ whole genome shotgun (WGS) entry which is preliminary data.</text>
</comment>
<proteinExistence type="predicted"/>
<protein>
    <submittedName>
        <fullName evidence="2">Uncharacterized protein</fullName>
    </submittedName>
</protein>
<feature type="compositionally biased region" description="Polar residues" evidence="1">
    <location>
        <begin position="13"/>
        <end position="38"/>
    </location>
</feature>
<sequence>MRPVLHGIPRYSQLPTASAISSRGRGNTDPLRQTTVAQPSIHLKRL</sequence>
<evidence type="ECO:0000313" key="3">
    <source>
        <dbReference type="Proteomes" id="UP000029448"/>
    </source>
</evidence>
<feature type="region of interest" description="Disordered" evidence="1">
    <location>
        <begin position="1"/>
        <end position="46"/>
    </location>
</feature>
<organism evidence="2 3">
    <name type="scientific">Acetobacter tropicalis</name>
    <dbReference type="NCBI Taxonomy" id="104102"/>
    <lineage>
        <taxon>Bacteria</taxon>
        <taxon>Pseudomonadati</taxon>
        <taxon>Pseudomonadota</taxon>
        <taxon>Alphaproteobacteria</taxon>
        <taxon>Acetobacterales</taxon>
        <taxon>Acetobacteraceae</taxon>
        <taxon>Acetobacter</taxon>
    </lineage>
</organism>
<gene>
    <name evidence="2" type="ORF">AtDm6_3251</name>
</gene>
<reference evidence="2 3" key="1">
    <citation type="submission" date="2014-06" db="EMBL/GenBank/DDBJ databases">
        <title>Functional and comparative genomic analyses of the Drosophila gut microbiota identify candidate symbiosis factors.</title>
        <authorList>
            <person name="Newell P.D."/>
            <person name="Chaston J.M."/>
            <person name="Douglas A.E."/>
        </authorList>
    </citation>
    <scope>NUCLEOTIDE SEQUENCE [LARGE SCALE GENOMIC DNA]</scope>
    <source>
        <strain evidence="2 3">DmCS_006</strain>
    </source>
</reference>
<name>A0A094ZEP2_9PROT</name>
<dbReference type="AlphaFoldDB" id="A0A094ZEP2"/>
<dbReference type="Proteomes" id="UP000029448">
    <property type="component" value="Unassembled WGS sequence"/>
</dbReference>
<dbReference type="EMBL" id="JOKM01000104">
    <property type="protein sequence ID" value="KGB21091.1"/>
    <property type="molecule type" value="Genomic_DNA"/>
</dbReference>
<evidence type="ECO:0000256" key="1">
    <source>
        <dbReference type="SAM" id="MobiDB-lite"/>
    </source>
</evidence>
<evidence type="ECO:0000313" key="2">
    <source>
        <dbReference type="EMBL" id="KGB21091.1"/>
    </source>
</evidence>